<sequence>VLRYDTEQDFLETPSWAAYDPGEHGVGTDPDGFATVVFDGRYVYFGPGFGASGGREVLRYDTTAGFFTPSSWVTFDPQSQGLGTWPTSFAGIVFDGRYIYFMPHTDLDISTEVVLRYDTSA</sequence>
<comment type="caution">
    <text evidence="1">The sequence shown here is derived from an EMBL/GenBank/DDBJ whole genome shotgun (WGS) entry which is preliminary data.</text>
</comment>
<dbReference type="EMBL" id="BARS01057900">
    <property type="protein sequence ID" value="GAG43753.1"/>
    <property type="molecule type" value="Genomic_DNA"/>
</dbReference>
<protein>
    <submittedName>
        <fullName evidence="1">Uncharacterized protein</fullName>
    </submittedName>
</protein>
<gene>
    <name evidence="1" type="ORF">S01H1_84700</name>
</gene>
<dbReference type="AlphaFoldDB" id="X0Y4Y7"/>
<accession>X0Y4Y7</accession>
<feature type="non-terminal residue" evidence="1">
    <location>
        <position position="1"/>
    </location>
</feature>
<reference evidence="1" key="1">
    <citation type="journal article" date="2014" name="Front. Microbiol.">
        <title>High frequency of phylogenetically diverse reductive dehalogenase-homologous genes in deep subseafloor sedimentary metagenomes.</title>
        <authorList>
            <person name="Kawai M."/>
            <person name="Futagami T."/>
            <person name="Toyoda A."/>
            <person name="Takaki Y."/>
            <person name="Nishi S."/>
            <person name="Hori S."/>
            <person name="Arai W."/>
            <person name="Tsubouchi T."/>
            <person name="Morono Y."/>
            <person name="Uchiyama I."/>
            <person name="Ito T."/>
            <person name="Fujiyama A."/>
            <person name="Inagaki F."/>
            <person name="Takami H."/>
        </authorList>
    </citation>
    <scope>NUCLEOTIDE SEQUENCE</scope>
    <source>
        <strain evidence="1">Expedition CK06-06</strain>
    </source>
</reference>
<proteinExistence type="predicted"/>
<evidence type="ECO:0000313" key="1">
    <source>
        <dbReference type="EMBL" id="GAG43753.1"/>
    </source>
</evidence>
<feature type="non-terminal residue" evidence="1">
    <location>
        <position position="121"/>
    </location>
</feature>
<name>X0Y4Y7_9ZZZZ</name>
<organism evidence="1">
    <name type="scientific">marine sediment metagenome</name>
    <dbReference type="NCBI Taxonomy" id="412755"/>
    <lineage>
        <taxon>unclassified sequences</taxon>
        <taxon>metagenomes</taxon>
        <taxon>ecological metagenomes</taxon>
    </lineage>
</organism>